<evidence type="ECO:0000256" key="1">
    <source>
        <dbReference type="ARBA" id="ARBA00022676"/>
    </source>
</evidence>
<gene>
    <name evidence="3" type="ORF">FE773_01845</name>
</gene>
<accession>A0ABX5V6R8</accession>
<name>A0ABX5V6R8_9BACT</name>
<proteinExistence type="predicted"/>
<reference evidence="3 4" key="1">
    <citation type="submission" date="2019-05" db="EMBL/GenBank/DDBJ databases">
        <title>A comparative analysis of the Nautiliaceae.</title>
        <authorList>
            <person name="Grosche A."/>
            <person name="Smedile F."/>
            <person name="Vetriani C."/>
        </authorList>
    </citation>
    <scope>NUCLEOTIDE SEQUENCE [LARGE SCALE GENOMIC DNA]</scope>
    <source>
        <strain evidence="3 4">TB-2</strain>
    </source>
</reference>
<protein>
    <submittedName>
        <fullName evidence="3">WecB/TagA/CpsF family glycosyltransferase</fullName>
    </submittedName>
</protein>
<evidence type="ECO:0000256" key="2">
    <source>
        <dbReference type="ARBA" id="ARBA00022679"/>
    </source>
</evidence>
<dbReference type="CDD" id="cd06533">
    <property type="entry name" value="Glyco_transf_WecG_TagA"/>
    <property type="match status" value="1"/>
</dbReference>
<dbReference type="RefSeq" id="WP_138322918.1">
    <property type="nucleotide sequence ID" value="NZ_CP040463.1"/>
</dbReference>
<dbReference type="Proteomes" id="UP000306825">
    <property type="component" value="Chromosome"/>
</dbReference>
<evidence type="ECO:0000313" key="4">
    <source>
        <dbReference type="Proteomes" id="UP000306825"/>
    </source>
</evidence>
<keyword evidence="4" id="KW-1185">Reference proteome</keyword>
<dbReference type="Pfam" id="PF03808">
    <property type="entry name" value="Glyco_tran_WecG"/>
    <property type="match status" value="1"/>
</dbReference>
<dbReference type="NCBIfam" id="TIGR00696">
    <property type="entry name" value="wecG_tagA_cpsF"/>
    <property type="match status" value="1"/>
</dbReference>
<dbReference type="EMBL" id="CP040463">
    <property type="protein sequence ID" value="QCT93965.1"/>
    <property type="molecule type" value="Genomic_DNA"/>
</dbReference>
<sequence length="239" mass="27659">MKTLNILGYDVFIESLDKIKLKDKIIINTINPHSYVVAKNDNFFKKALKNSDVLIPDGSGIVLAANFLYGEKIKKIAGADLHEFLLQKINNENGKVFYLGSSQNTLNKIKERIKNEYPNILVETFSPPYKPEFNEEENLEMITKINSFKPDVLFVGMTAPKQEKWLEANKDKLNFKIAACIGAVFDFYAGTVKRPSQFWINMHLEWLPRFLKEPKRLWRRNFISTPIFIKDTLLAKINL</sequence>
<dbReference type="PANTHER" id="PTHR34136:SF1">
    <property type="entry name" value="UDP-N-ACETYL-D-MANNOSAMINURONIC ACID TRANSFERASE"/>
    <property type="match status" value="1"/>
</dbReference>
<keyword evidence="2" id="KW-0808">Transferase</keyword>
<dbReference type="PANTHER" id="PTHR34136">
    <property type="match status" value="1"/>
</dbReference>
<evidence type="ECO:0000313" key="3">
    <source>
        <dbReference type="EMBL" id="QCT93965.1"/>
    </source>
</evidence>
<organism evidence="3 4">
    <name type="scientific">Caminibacter mediatlanticus TB-2</name>
    <dbReference type="NCBI Taxonomy" id="391592"/>
    <lineage>
        <taxon>Bacteria</taxon>
        <taxon>Pseudomonadati</taxon>
        <taxon>Campylobacterota</taxon>
        <taxon>Epsilonproteobacteria</taxon>
        <taxon>Nautiliales</taxon>
        <taxon>Nautiliaceae</taxon>
        <taxon>Caminibacter</taxon>
    </lineage>
</organism>
<keyword evidence="1" id="KW-0328">Glycosyltransferase</keyword>
<dbReference type="InterPro" id="IPR004629">
    <property type="entry name" value="WecG_TagA_CpsF"/>
</dbReference>